<dbReference type="Pfam" id="PF13460">
    <property type="entry name" value="NAD_binding_10"/>
    <property type="match status" value="1"/>
</dbReference>
<gene>
    <name evidence="2" type="ORF">FC19_GL001926</name>
</gene>
<evidence type="ECO:0000313" key="2">
    <source>
        <dbReference type="EMBL" id="KRM97281.1"/>
    </source>
</evidence>
<comment type="caution">
    <text evidence="2">The sequence shown here is derived from an EMBL/GenBank/DDBJ whole genome shotgun (WGS) entry which is preliminary data.</text>
</comment>
<dbReference type="PANTHER" id="PTHR47129:SF1">
    <property type="entry name" value="NMRA-LIKE DOMAIN-CONTAINING PROTEIN"/>
    <property type="match status" value="1"/>
</dbReference>
<sequence length="285" mass="31493">MKYAVTGATGRLGRSVISQLVSQLNKDEIIALARDTKKAANILPAGIEIRKADYTNEKELEEAFKNVDRLLFVSSVPGAEYPRDKQHLNIVEAAKKAGVKFIAYTSFPHADQAKSPLSSDHRITEQALSESGIKHSFLRNNWYLENEFDLIKTALAGGHIVYSAQNGRVGWALEREYAAAAAKVLISKSPKKIYEFAGQPLTFAEFAAVLSEISSKEFKVESVTDGEYKNILENQGVPSQVADMIVMVQTLIRNNELAKESKDLEEVLGHGLMPLKEAIQEVIQS</sequence>
<dbReference type="PATRIC" id="fig|1423725.3.peg.1976"/>
<organism evidence="2 3">
    <name type="scientific">Liquorilactobacillus aquaticus DSM 21051</name>
    <dbReference type="NCBI Taxonomy" id="1423725"/>
    <lineage>
        <taxon>Bacteria</taxon>
        <taxon>Bacillati</taxon>
        <taxon>Bacillota</taxon>
        <taxon>Bacilli</taxon>
        <taxon>Lactobacillales</taxon>
        <taxon>Lactobacillaceae</taxon>
        <taxon>Liquorilactobacillus</taxon>
    </lineage>
</organism>
<name>A0A0R2CZP4_9LACO</name>
<dbReference type="Gene3D" id="3.40.50.720">
    <property type="entry name" value="NAD(P)-binding Rossmann-like Domain"/>
    <property type="match status" value="1"/>
</dbReference>
<dbReference type="STRING" id="1423725.FC19_GL001926"/>
<protein>
    <recommendedName>
        <fullName evidence="1">NAD(P)-binding domain-containing protein</fullName>
    </recommendedName>
</protein>
<dbReference type="AlphaFoldDB" id="A0A0R2CZP4"/>
<dbReference type="Gene3D" id="3.90.25.10">
    <property type="entry name" value="UDP-galactose 4-epimerase, domain 1"/>
    <property type="match status" value="1"/>
</dbReference>
<dbReference type="InterPro" id="IPR016040">
    <property type="entry name" value="NAD(P)-bd_dom"/>
</dbReference>
<dbReference type="OrthoDB" id="152510at2"/>
<dbReference type="EMBL" id="AYZD01000004">
    <property type="protein sequence ID" value="KRM97281.1"/>
    <property type="molecule type" value="Genomic_DNA"/>
</dbReference>
<feature type="domain" description="NAD(P)-binding" evidence="1">
    <location>
        <begin position="7"/>
        <end position="147"/>
    </location>
</feature>
<dbReference type="Proteomes" id="UP000051015">
    <property type="component" value="Unassembled WGS sequence"/>
</dbReference>
<dbReference type="InterPro" id="IPR052718">
    <property type="entry name" value="NmrA-type_oxidoreductase"/>
</dbReference>
<proteinExistence type="predicted"/>
<accession>A0A0R2CZP4</accession>
<dbReference type="PANTHER" id="PTHR47129">
    <property type="entry name" value="QUINONE OXIDOREDUCTASE 2"/>
    <property type="match status" value="1"/>
</dbReference>
<dbReference type="RefSeq" id="WP_057875209.1">
    <property type="nucleotide sequence ID" value="NZ_AYZD01000004.1"/>
</dbReference>
<keyword evidence="3" id="KW-1185">Reference proteome</keyword>
<evidence type="ECO:0000313" key="3">
    <source>
        <dbReference type="Proteomes" id="UP000051015"/>
    </source>
</evidence>
<reference evidence="2 3" key="1">
    <citation type="journal article" date="2015" name="Genome Announc.">
        <title>Expanding the biotechnology potential of lactobacilli through comparative genomics of 213 strains and associated genera.</title>
        <authorList>
            <person name="Sun Z."/>
            <person name="Harris H.M."/>
            <person name="McCann A."/>
            <person name="Guo C."/>
            <person name="Argimon S."/>
            <person name="Zhang W."/>
            <person name="Yang X."/>
            <person name="Jeffery I.B."/>
            <person name="Cooney J.C."/>
            <person name="Kagawa T.F."/>
            <person name="Liu W."/>
            <person name="Song Y."/>
            <person name="Salvetti E."/>
            <person name="Wrobel A."/>
            <person name="Rasinkangas P."/>
            <person name="Parkhill J."/>
            <person name="Rea M.C."/>
            <person name="O'Sullivan O."/>
            <person name="Ritari J."/>
            <person name="Douillard F.P."/>
            <person name="Paul Ross R."/>
            <person name="Yang R."/>
            <person name="Briner A.E."/>
            <person name="Felis G.E."/>
            <person name="de Vos W.M."/>
            <person name="Barrangou R."/>
            <person name="Klaenhammer T.R."/>
            <person name="Caufield P.W."/>
            <person name="Cui Y."/>
            <person name="Zhang H."/>
            <person name="O'Toole P.W."/>
        </authorList>
    </citation>
    <scope>NUCLEOTIDE SEQUENCE [LARGE SCALE GENOMIC DNA]</scope>
    <source>
        <strain evidence="2 3">DSM 21051</strain>
    </source>
</reference>
<evidence type="ECO:0000259" key="1">
    <source>
        <dbReference type="Pfam" id="PF13460"/>
    </source>
</evidence>
<dbReference type="CDD" id="cd05269">
    <property type="entry name" value="TMR_SDR_a"/>
    <property type="match status" value="1"/>
</dbReference>
<dbReference type="InterPro" id="IPR036291">
    <property type="entry name" value="NAD(P)-bd_dom_sf"/>
</dbReference>
<dbReference type="SUPFAM" id="SSF51735">
    <property type="entry name" value="NAD(P)-binding Rossmann-fold domains"/>
    <property type="match status" value="1"/>
</dbReference>